<gene>
    <name evidence="8" type="ORF">PSDVSF_16850</name>
</gene>
<feature type="transmembrane region" description="Helical" evidence="6">
    <location>
        <begin position="700"/>
        <end position="721"/>
    </location>
</feature>
<sequence length="788" mass="85289">MIPGTPFHTIYVFFATKRRVLYSCTAGFLVLCLGLLLLTPISADIKTMIPRGEGGILVRDLESLTRSGLGNIIFISVHTTDRTNRDNLIAGADSLTQTLSSAGFTFTSQASIRPDKVIAFLLDNAPNLMTQEDLSRLNSLLTPESIRTNLEKALRTLNSPQSMGMKKIIRRDPLDLRTILLPRLKAFSSLSHARVLDDHIFSPDGTAILLTAKSPIPLTDTEGSARLLKTFEDATKDLPSGVKADMISGHVHSNANAVTIQNDLTTISCVATLAMGLLFIFFFRTCHALGVFLTPLISMSVGLGGLALFEKSVSAIVIGFGAVIIGISIDFAMHVYFSVIRHSSTPGKGVDSVAKPIFFCALTSCAAFGALFLSGMPGMRQLALFSIVGLLASAIFSFVVLPHLSRKGLSRPPLTLKKLHGKQHPIFVLCLACLFVGTCLWYGTSVTLDPDLRSIEYVPETVRITEKQFNETWGDVRNKALVFTQGTELATTLSQNEQLYSTLKTNFPQISVASLTPILPAFTTQAENRARWNDFWTDAQRQSVVESLQASARELGFSSKAFAPFIRSLSHTPTQVTPERLDTASLALLRNIFLPDLSAGDPTLVTYLPDSANIRSFFTPKRETNLGVRLVSTSRFKTLLETTMKNDIELFITVSGIAVLVLTFLLFRNIRRASIALLPAIAGVAAVIGGLGYSGTPLNLFHITALPLIIGLGADYGIFLVSSESQSLEQDTILAVIVSGLTTLAGFGVLALARHPSLNALGTMVLLGVGTALFVALFMVPHLLRKQS</sequence>
<feature type="transmembrane region" description="Helical" evidence="6">
    <location>
        <begin position="357"/>
        <end position="376"/>
    </location>
</feature>
<feature type="transmembrane region" description="Helical" evidence="6">
    <location>
        <begin position="382"/>
        <end position="404"/>
    </location>
</feature>
<evidence type="ECO:0000259" key="7">
    <source>
        <dbReference type="Pfam" id="PF03176"/>
    </source>
</evidence>
<evidence type="ECO:0000256" key="5">
    <source>
        <dbReference type="ARBA" id="ARBA00023136"/>
    </source>
</evidence>
<evidence type="ECO:0000256" key="4">
    <source>
        <dbReference type="ARBA" id="ARBA00022989"/>
    </source>
</evidence>
<feature type="transmembrane region" description="Helical" evidence="6">
    <location>
        <begin position="733"/>
        <end position="753"/>
    </location>
</feature>
<protein>
    <submittedName>
        <fullName evidence="8">Exporter</fullName>
    </submittedName>
</protein>
<dbReference type="PANTHER" id="PTHR33406:SF13">
    <property type="entry name" value="MEMBRANE PROTEIN YDFJ"/>
    <property type="match status" value="1"/>
</dbReference>
<organism evidence="8 9">
    <name type="scientific">Pseudodesulfovibrio sediminis</name>
    <dbReference type="NCBI Taxonomy" id="2810563"/>
    <lineage>
        <taxon>Bacteria</taxon>
        <taxon>Pseudomonadati</taxon>
        <taxon>Thermodesulfobacteriota</taxon>
        <taxon>Desulfovibrionia</taxon>
        <taxon>Desulfovibrionales</taxon>
        <taxon>Desulfovibrionaceae</taxon>
    </lineage>
</organism>
<feature type="transmembrane region" description="Helical" evidence="6">
    <location>
        <begin position="765"/>
        <end position="784"/>
    </location>
</feature>
<evidence type="ECO:0000256" key="1">
    <source>
        <dbReference type="ARBA" id="ARBA00004651"/>
    </source>
</evidence>
<evidence type="ECO:0000313" key="9">
    <source>
        <dbReference type="Proteomes" id="UP001053296"/>
    </source>
</evidence>
<evidence type="ECO:0000256" key="6">
    <source>
        <dbReference type="SAM" id="Phobius"/>
    </source>
</evidence>
<dbReference type="Gene3D" id="1.20.1640.10">
    <property type="entry name" value="Multidrug efflux transporter AcrB transmembrane domain"/>
    <property type="match status" value="2"/>
</dbReference>
<feature type="domain" description="Membrane transport protein MMPL" evidence="7">
    <location>
        <begin position="193"/>
        <end position="404"/>
    </location>
</feature>
<comment type="subcellular location">
    <subcellularLocation>
        <location evidence="1">Cell membrane</location>
        <topology evidence="1">Multi-pass membrane protein</topology>
    </subcellularLocation>
</comment>
<feature type="transmembrane region" description="Helical" evidence="6">
    <location>
        <begin position="20"/>
        <end position="41"/>
    </location>
</feature>
<feature type="transmembrane region" description="Helical" evidence="6">
    <location>
        <begin position="290"/>
        <end position="309"/>
    </location>
</feature>
<name>A0ABM7P678_9BACT</name>
<keyword evidence="5 6" id="KW-0472">Membrane</keyword>
<proteinExistence type="predicted"/>
<keyword evidence="3 6" id="KW-0812">Transmembrane</keyword>
<dbReference type="InterPro" id="IPR050545">
    <property type="entry name" value="Mycobact_MmpL"/>
</dbReference>
<dbReference type="PANTHER" id="PTHR33406">
    <property type="entry name" value="MEMBRANE PROTEIN MJ1562-RELATED"/>
    <property type="match status" value="1"/>
</dbReference>
<keyword evidence="2" id="KW-1003">Cell membrane</keyword>
<feature type="transmembrane region" description="Helical" evidence="6">
    <location>
        <begin position="425"/>
        <end position="443"/>
    </location>
</feature>
<dbReference type="Proteomes" id="UP001053296">
    <property type="component" value="Chromosome"/>
</dbReference>
<accession>A0ABM7P678</accession>
<dbReference type="EMBL" id="AP024485">
    <property type="protein sequence ID" value="BCS88443.1"/>
    <property type="molecule type" value="Genomic_DNA"/>
</dbReference>
<feature type="transmembrane region" description="Helical" evidence="6">
    <location>
        <begin position="674"/>
        <end position="694"/>
    </location>
</feature>
<evidence type="ECO:0000256" key="3">
    <source>
        <dbReference type="ARBA" id="ARBA00022692"/>
    </source>
</evidence>
<dbReference type="Pfam" id="PF03176">
    <property type="entry name" value="MMPL"/>
    <property type="match status" value="1"/>
</dbReference>
<evidence type="ECO:0000313" key="8">
    <source>
        <dbReference type="EMBL" id="BCS88443.1"/>
    </source>
</evidence>
<reference evidence="8" key="1">
    <citation type="journal article" date="2022" name="Arch. Microbiol.">
        <title>Pseudodesulfovibrio sediminis sp. nov., a mesophilic and neutrophilic sulfate-reducing bacterium isolated from sediment of a brackish lake.</title>
        <authorList>
            <person name="Takahashi A."/>
            <person name="Kojima H."/>
            <person name="Watanabe M."/>
            <person name="Fukui M."/>
        </authorList>
    </citation>
    <scope>NUCLEOTIDE SEQUENCE</scope>
    <source>
        <strain evidence="8">SF6</strain>
    </source>
</reference>
<keyword evidence="4 6" id="KW-1133">Transmembrane helix</keyword>
<feature type="transmembrane region" description="Helical" evidence="6">
    <location>
        <begin position="650"/>
        <end position="667"/>
    </location>
</feature>
<evidence type="ECO:0000256" key="2">
    <source>
        <dbReference type="ARBA" id="ARBA00022475"/>
    </source>
</evidence>
<dbReference type="SUPFAM" id="SSF82866">
    <property type="entry name" value="Multidrug efflux transporter AcrB transmembrane domain"/>
    <property type="match status" value="2"/>
</dbReference>
<feature type="transmembrane region" description="Helical" evidence="6">
    <location>
        <begin position="264"/>
        <end position="283"/>
    </location>
</feature>
<dbReference type="InterPro" id="IPR004869">
    <property type="entry name" value="MMPL_dom"/>
</dbReference>
<keyword evidence="9" id="KW-1185">Reference proteome</keyword>
<feature type="transmembrane region" description="Helical" evidence="6">
    <location>
        <begin position="315"/>
        <end position="337"/>
    </location>
</feature>